<dbReference type="Proteomes" id="UP000604473">
    <property type="component" value="Unassembled WGS sequence"/>
</dbReference>
<dbReference type="EMBL" id="JAESJJ010000009">
    <property type="protein sequence ID" value="MBL3608885.1"/>
    <property type="molecule type" value="Genomic_DNA"/>
</dbReference>
<reference evidence="2 3" key="1">
    <citation type="submission" date="2021-01" db="EMBL/GenBank/DDBJ databases">
        <title>Draft genomes of Rhodovulum sulfidophilum.</title>
        <authorList>
            <person name="Guzman M.S."/>
        </authorList>
    </citation>
    <scope>NUCLEOTIDE SEQUENCE [LARGE SCALE GENOMIC DNA]</scope>
    <source>
        <strain evidence="2 3">AB35</strain>
    </source>
</reference>
<organism evidence="2 3">
    <name type="scientific">Rhodovulum sulfidophilum</name>
    <name type="common">Rhodobacter sulfidophilus</name>
    <dbReference type="NCBI Taxonomy" id="35806"/>
    <lineage>
        <taxon>Bacteria</taxon>
        <taxon>Pseudomonadati</taxon>
        <taxon>Pseudomonadota</taxon>
        <taxon>Alphaproteobacteria</taxon>
        <taxon>Rhodobacterales</taxon>
        <taxon>Paracoccaceae</taxon>
        <taxon>Rhodovulum</taxon>
    </lineage>
</organism>
<feature type="transmembrane region" description="Helical" evidence="1">
    <location>
        <begin position="201"/>
        <end position="224"/>
    </location>
</feature>
<keyword evidence="1" id="KW-1133">Transmembrane helix</keyword>
<protein>
    <recommendedName>
        <fullName evidence="4">Type IV secretion protein Rhs</fullName>
    </recommendedName>
</protein>
<evidence type="ECO:0000313" key="3">
    <source>
        <dbReference type="Proteomes" id="UP000604473"/>
    </source>
</evidence>
<dbReference type="RefSeq" id="WP_202248719.1">
    <property type="nucleotide sequence ID" value="NZ_JAESJJ010000009.1"/>
</dbReference>
<sequence>MVECNDPLQRCFEGNLFRVNMPHSKVAIEGAVDGDFTGPLPNGEIFKLNKSLAQTVNKLEVKVGNKTFPIVDDLGGSNITRPEQVGFAISEISAVDDSHGGSSSSENEEILVLQVPPSLLATAPELGDHDVDTASEDVLLWIATAIVTSLELIDESAGLAGLYAWSEGYVDLQLTGTDSSPVLAELANLIRHNDIRNGLRAVLRGGAGLFKIGMNAAGFIFIAFRQSRKMGIFVAGAAAALVRSRANTIIAGIKGALSRSATSVRGIPMAGFVIVGVVDFMEWYADPEARGDWVNLISVLAVDATALTISTLAGGIVATVAAGIASTTFSASVIGVLTIAGAGIIAGLAVGMAVTALANKIGLSEKVEEGLQALGQGAETAIKYVVEVVERIADFATHASPGDGQITGPTDYLMEVDRGIIDYINSRISLSRR</sequence>
<evidence type="ECO:0000256" key="1">
    <source>
        <dbReference type="SAM" id="Phobius"/>
    </source>
</evidence>
<keyword evidence="1" id="KW-0812">Transmembrane</keyword>
<comment type="caution">
    <text evidence="2">The sequence shown here is derived from an EMBL/GenBank/DDBJ whole genome shotgun (WGS) entry which is preliminary data.</text>
</comment>
<evidence type="ECO:0000313" key="2">
    <source>
        <dbReference type="EMBL" id="MBL3608885.1"/>
    </source>
</evidence>
<keyword evidence="1" id="KW-0472">Membrane</keyword>
<accession>A0ABS1RUP4</accession>
<name>A0ABS1RUP4_RHOSU</name>
<feature type="transmembrane region" description="Helical" evidence="1">
    <location>
        <begin position="267"/>
        <end position="285"/>
    </location>
</feature>
<evidence type="ECO:0008006" key="4">
    <source>
        <dbReference type="Google" id="ProtNLM"/>
    </source>
</evidence>
<keyword evidence="3" id="KW-1185">Reference proteome</keyword>
<proteinExistence type="predicted"/>
<feature type="transmembrane region" description="Helical" evidence="1">
    <location>
        <begin position="297"/>
        <end position="321"/>
    </location>
</feature>
<feature type="transmembrane region" description="Helical" evidence="1">
    <location>
        <begin position="333"/>
        <end position="358"/>
    </location>
</feature>
<gene>
    <name evidence="2" type="ORF">JMM60_08750</name>
</gene>